<dbReference type="AlphaFoldDB" id="A0AAD5UAL6"/>
<dbReference type="PANTHER" id="PTHR47795:SF1">
    <property type="entry name" value="DNA-DEPENDENT METALLOPROTEASE WSS1 HOMOLOG 2"/>
    <property type="match status" value="1"/>
</dbReference>
<proteinExistence type="predicted"/>
<comment type="caution">
    <text evidence="2">The sequence shown here is derived from an EMBL/GenBank/DDBJ whole genome shotgun (WGS) entry which is preliminary data.</text>
</comment>
<reference evidence="2" key="1">
    <citation type="submission" date="2020-05" db="EMBL/GenBank/DDBJ databases">
        <title>Phylogenomic resolution of chytrid fungi.</title>
        <authorList>
            <person name="Stajich J.E."/>
            <person name="Amses K."/>
            <person name="Simmons R."/>
            <person name="Seto K."/>
            <person name="Myers J."/>
            <person name="Bonds A."/>
            <person name="Quandt C.A."/>
            <person name="Barry K."/>
            <person name="Liu P."/>
            <person name="Grigoriev I."/>
            <person name="Longcore J.E."/>
            <person name="James T.Y."/>
        </authorList>
    </citation>
    <scope>NUCLEOTIDE SEQUENCE</scope>
    <source>
        <strain evidence="2">PLAUS21</strain>
    </source>
</reference>
<evidence type="ECO:0000313" key="3">
    <source>
        <dbReference type="Proteomes" id="UP001210925"/>
    </source>
</evidence>
<dbReference type="PROSITE" id="PS51397">
    <property type="entry name" value="WLM"/>
    <property type="match status" value="1"/>
</dbReference>
<protein>
    <recommendedName>
        <fullName evidence="1">WLM domain-containing protein</fullName>
    </recommendedName>
</protein>
<organism evidence="2 3">
    <name type="scientific">Boothiomyces macroporosus</name>
    <dbReference type="NCBI Taxonomy" id="261099"/>
    <lineage>
        <taxon>Eukaryota</taxon>
        <taxon>Fungi</taxon>
        <taxon>Fungi incertae sedis</taxon>
        <taxon>Chytridiomycota</taxon>
        <taxon>Chytridiomycota incertae sedis</taxon>
        <taxon>Chytridiomycetes</taxon>
        <taxon>Rhizophydiales</taxon>
        <taxon>Terramycetaceae</taxon>
        <taxon>Boothiomyces</taxon>
    </lineage>
</organism>
<dbReference type="Proteomes" id="UP001210925">
    <property type="component" value="Unassembled WGS sequence"/>
</dbReference>
<accession>A0AAD5UAL6</accession>
<keyword evidence="3" id="KW-1185">Reference proteome</keyword>
<dbReference type="GO" id="GO:0070628">
    <property type="term" value="F:proteasome binding"/>
    <property type="evidence" value="ECO:0007669"/>
    <property type="project" value="TreeGrafter"/>
</dbReference>
<dbReference type="PANTHER" id="PTHR47795">
    <property type="entry name" value="UBIQUITIN AND WLM DOMAIN-CONTAINING METALLOPROTEASE SPCC1442.07C"/>
    <property type="match status" value="1"/>
</dbReference>
<sequence length="274" mass="31935">MISFTTKFQKESLQIDLPDDAVFTDLTSKFNPDPSLVKILHSGKQIHQLPQPSNSPYKIIVLVTSNRQVDTLHQKEEFAHQAQKNYNNALLSRPKYNIVKQGYFKHIEPLELHEKEKARELLFKLRDDPSIKQIMYEREWRVTRLTELHPDEKTILGYNQNKGQVVALRLRTDNLDGFRYYNSIVKVLLHELAHMIFNEHDEHFHRLDRELNRDYERYKGRRLDGSTGSVVSVESTVNVLGGKKQGELRDILLQAATSRLTKEEQEIQDGCGSK</sequence>
<dbReference type="EMBL" id="JADGKB010000137">
    <property type="protein sequence ID" value="KAJ3252561.1"/>
    <property type="molecule type" value="Genomic_DNA"/>
</dbReference>
<name>A0AAD5UAL6_9FUNG</name>
<dbReference type="Pfam" id="PF08325">
    <property type="entry name" value="WLM"/>
    <property type="match status" value="1"/>
</dbReference>
<evidence type="ECO:0000313" key="2">
    <source>
        <dbReference type="EMBL" id="KAJ3252561.1"/>
    </source>
</evidence>
<feature type="domain" description="WLM" evidence="1">
    <location>
        <begin position="95"/>
        <end position="261"/>
    </location>
</feature>
<evidence type="ECO:0000259" key="1">
    <source>
        <dbReference type="PROSITE" id="PS51397"/>
    </source>
</evidence>
<dbReference type="InterPro" id="IPR013536">
    <property type="entry name" value="WLM_dom"/>
</dbReference>
<gene>
    <name evidence="2" type="ORF">HK103_001413</name>
</gene>